<dbReference type="InterPro" id="IPR002575">
    <property type="entry name" value="Aminoglycoside_PTrfase"/>
</dbReference>
<dbReference type="Gene3D" id="3.90.1200.10">
    <property type="match status" value="1"/>
</dbReference>
<evidence type="ECO:0000259" key="1">
    <source>
        <dbReference type="Pfam" id="PF01636"/>
    </source>
</evidence>
<dbReference type="KEGG" id="atl:Athai_20170"/>
<organism evidence="2 3">
    <name type="scientific">Actinocatenispora thailandica</name>
    <dbReference type="NCBI Taxonomy" id="227318"/>
    <lineage>
        <taxon>Bacteria</taxon>
        <taxon>Bacillati</taxon>
        <taxon>Actinomycetota</taxon>
        <taxon>Actinomycetes</taxon>
        <taxon>Micromonosporales</taxon>
        <taxon>Micromonosporaceae</taxon>
        <taxon>Actinocatenispora</taxon>
    </lineage>
</organism>
<dbReference type="Pfam" id="PF01636">
    <property type="entry name" value="APH"/>
    <property type="match status" value="1"/>
</dbReference>
<name>A0A7R7DMP1_9ACTN</name>
<dbReference type="InterPro" id="IPR011009">
    <property type="entry name" value="Kinase-like_dom_sf"/>
</dbReference>
<sequence>MHDQPSGRTLMSDRAHLDVAAAAIAASVLGRDPGPLSLVGSLSHRVSVGADIVVKVIEVDRHDRLDREVALVSRLPEGLAPPLLRSGRYGSGAGQVRYACYARMPGTAPRMGLPGVDEPTARRLAEQAAERIGMLHAWRPPAAAGRILREPMDHGGFTGRDELLAGVERVAAGLGLPAPVLDRLWTIAERAPARAGTDVPVHADCHWDNWLTCDGRVSALLDFEWARYGDPVDDWFFLARFSGPHLHAVLDVLGRVTGTAVDALRTGCELREAAHLVADLAESLDRPDAAHPGSAGRLAELTELTAGHRWWP</sequence>
<reference evidence="2 3" key="1">
    <citation type="submission" date="2020-08" db="EMBL/GenBank/DDBJ databases">
        <title>Whole genome shotgun sequence of Actinocatenispora thailandica NBRC 105041.</title>
        <authorList>
            <person name="Komaki H."/>
            <person name="Tamura T."/>
        </authorList>
    </citation>
    <scope>NUCLEOTIDE SEQUENCE [LARGE SCALE GENOMIC DNA]</scope>
    <source>
        <strain evidence="2 3">NBRC 105041</strain>
    </source>
</reference>
<evidence type="ECO:0000313" key="3">
    <source>
        <dbReference type="Proteomes" id="UP000611640"/>
    </source>
</evidence>
<dbReference type="SUPFAM" id="SSF56112">
    <property type="entry name" value="Protein kinase-like (PK-like)"/>
    <property type="match status" value="1"/>
</dbReference>
<accession>A0A7R7DMP1</accession>
<keyword evidence="3" id="KW-1185">Reference proteome</keyword>
<dbReference type="EMBL" id="AP023355">
    <property type="protein sequence ID" value="BCJ34514.1"/>
    <property type="molecule type" value="Genomic_DNA"/>
</dbReference>
<dbReference type="AlphaFoldDB" id="A0A7R7DMP1"/>
<dbReference type="Proteomes" id="UP000611640">
    <property type="component" value="Chromosome"/>
</dbReference>
<feature type="domain" description="Aminoglycoside phosphotransferase" evidence="1">
    <location>
        <begin position="50"/>
        <end position="254"/>
    </location>
</feature>
<protein>
    <recommendedName>
        <fullName evidence="1">Aminoglycoside phosphotransferase domain-containing protein</fullName>
    </recommendedName>
</protein>
<proteinExistence type="predicted"/>
<evidence type="ECO:0000313" key="2">
    <source>
        <dbReference type="EMBL" id="BCJ34514.1"/>
    </source>
</evidence>
<gene>
    <name evidence="2" type="ORF">Athai_20170</name>
</gene>
<dbReference type="RefSeq" id="WP_203961237.1">
    <property type="nucleotide sequence ID" value="NZ_AP023355.1"/>
</dbReference>